<evidence type="ECO:0000313" key="1">
    <source>
        <dbReference type="EMBL" id="EGR30048.1"/>
    </source>
</evidence>
<protein>
    <submittedName>
        <fullName evidence="1">Uncharacterized protein</fullName>
    </submittedName>
</protein>
<accession>G0QXL8</accession>
<dbReference type="Proteomes" id="UP000008983">
    <property type="component" value="Unassembled WGS sequence"/>
</dbReference>
<organism evidence="1 2">
    <name type="scientific">Ichthyophthirius multifiliis</name>
    <name type="common">White spot disease agent</name>
    <name type="synonym">Ich</name>
    <dbReference type="NCBI Taxonomy" id="5932"/>
    <lineage>
        <taxon>Eukaryota</taxon>
        <taxon>Sar</taxon>
        <taxon>Alveolata</taxon>
        <taxon>Ciliophora</taxon>
        <taxon>Intramacronucleata</taxon>
        <taxon>Oligohymenophorea</taxon>
        <taxon>Hymenostomatida</taxon>
        <taxon>Ophryoglenina</taxon>
        <taxon>Ichthyophthirius</taxon>
    </lineage>
</organism>
<dbReference type="EMBL" id="GL984080">
    <property type="protein sequence ID" value="EGR30048.1"/>
    <property type="molecule type" value="Genomic_DNA"/>
</dbReference>
<dbReference type="AlphaFoldDB" id="G0QXL8"/>
<name>G0QXL8_ICHMU</name>
<evidence type="ECO:0000313" key="2">
    <source>
        <dbReference type="Proteomes" id="UP000008983"/>
    </source>
</evidence>
<sequence length="125" mass="14910">MPINIKTQQQQKEIHILIQVGCHIMILKWEDLFLHLVQLESHSLHTLSLHISMKQQIINKYYQKQFLTKQKLGHVGKTPRYDLINNYLSGEEKSLNQQILHRQEKEHQLDNYVSLLENCDLNNKK</sequence>
<dbReference type="GeneID" id="14906160"/>
<keyword evidence="2" id="KW-1185">Reference proteome</keyword>
<dbReference type="RefSeq" id="XP_004031284.1">
    <property type="nucleotide sequence ID" value="XM_004031236.1"/>
</dbReference>
<reference evidence="1 2" key="1">
    <citation type="submission" date="2011-07" db="EMBL/GenBank/DDBJ databases">
        <authorList>
            <person name="Coyne R."/>
            <person name="Brami D."/>
            <person name="Johnson J."/>
            <person name="Hostetler J."/>
            <person name="Hannick L."/>
            <person name="Clark T."/>
            <person name="Cassidy-Hanley D."/>
            <person name="Inman J."/>
        </authorList>
    </citation>
    <scope>NUCLEOTIDE SEQUENCE [LARGE SCALE GENOMIC DNA]</scope>
    <source>
        <strain evidence="1 2">G5</strain>
    </source>
</reference>
<dbReference type="InParanoid" id="G0QXL8"/>
<gene>
    <name evidence="1" type="ORF">IMG5_143840</name>
</gene>
<proteinExistence type="predicted"/>